<organism evidence="2 3">
    <name type="scientific">Trapa natans</name>
    <name type="common">Water chestnut</name>
    <dbReference type="NCBI Taxonomy" id="22666"/>
    <lineage>
        <taxon>Eukaryota</taxon>
        <taxon>Viridiplantae</taxon>
        <taxon>Streptophyta</taxon>
        <taxon>Embryophyta</taxon>
        <taxon>Tracheophyta</taxon>
        <taxon>Spermatophyta</taxon>
        <taxon>Magnoliopsida</taxon>
        <taxon>eudicotyledons</taxon>
        <taxon>Gunneridae</taxon>
        <taxon>Pentapetalae</taxon>
        <taxon>rosids</taxon>
        <taxon>malvids</taxon>
        <taxon>Myrtales</taxon>
        <taxon>Lythraceae</taxon>
        <taxon>Trapa</taxon>
    </lineage>
</organism>
<comment type="caution">
    <text evidence="2">The sequence shown here is derived from an EMBL/GenBank/DDBJ whole genome shotgun (WGS) entry which is preliminary data.</text>
</comment>
<evidence type="ECO:0000313" key="2">
    <source>
        <dbReference type="EMBL" id="KAK4792729.1"/>
    </source>
</evidence>
<name>A0AAN7LVE1_TRANT</name>
<feature type="region of interest" description="Disordered" evidence="1">
    <location>
        <begin position="33"/>
        <end position="60"/>
    </location>
</feature>
<dbReference type="PANTHER" id="PTHR34956">
    <property type="entry name" value="OS05G0397300 PROTEIN"/>
    <property type="match status" value="1"/>
</dbReference>
<sequence length="123" mass="13774">MSDLSRISEYTELVGFEDELYYSELKRQILQLTADDNEDEGEFKHPNSLPPGTGRASASRRPFVAMAGVSAANWVTISSRVKSSGTGVFIPHAVKSRTRNPSGRMGNNDRRRTYHSYRQAAKH</sequence>
<dbReference type="Proteomes" id="UP001346149">
    <property type="component" value="Unassembled WGS sequence"/>
</dbReference>
<keyword evidence="3" id="KW-1185">Reference proteome</keyword>
<protein>
    <submittedName>
        <fullName evidence="2">Uncharacterized protein</fullName>
    </submittedName>
</protein>
<dbReference type="EMBL" id="JAXQNO010000008">
    <property type="protein sequence ID" value="KAK4792729.1"/>
    <property type="molecule type" value="Genomic_DNA"/>
</dbReference>
<reference evidence="2 3" key="1">
    <citation type="journal article" date="2023" name="Hortic Res">
        <title>Pangenome of water caltrop reveals structural variations and asymmetric subgenome divergence after allopolyploidization.</title>
        <authorList>
            <person name="Zhang X."/>
            <person name="Chen Y."/>
            <person name="Wang L."/>
            <person name="Yuan Y."/>
            <person name="Fang M."/>
            <person name="Shi L."/>
            <person name="Lu R."/>
            <person name="Comes H.P."/>
            <person name="Ma Y."/>
            <person name="Chen Y."/>
            <person name="Huang G."/>
            <person name="Zhou Y."/>
            <person name="Zheng Z."/>
            <person name="Qiu Y."/>
        </authorList>
    </citation>
    <scope>NUCLEOTIDE SEQUENCE [LARGE SCALE GENOMIC DNA]</scope>
    <source>
        <strain evidence="2">F231</strain>
    </source>
</reference>
<dbReference type="PANTHER" id="PTHR34956:SF1">
    <property type="entry name" value="DUF4005 DOMAIN-CONTAINING PROTEIN"/>
    <property type="match status" value="1"/>
</dbReference>
<dbReference type="AlphaFoldDB" id="A0AAN7LVE1"/>
<accession>A0AAN7LVE1</accession>
<feature type="compositionally biased region" description="Basic residues" evidence="1">
    <location>
        <begin position="112"/>
        <end position="123"/>
    </location>
</feature>
<evidence type="ECO:0000313" key="3">
    <source>
        <dbReference type="Proteomes" id="UP001346149"/>
    </source>
</evidence>
<proteinExistence type="predicted"/>
<evidence type="ECO:0000256" key="1">
    <source>
        <dbReference type="SAM" id="MobiDB-lite"/>
    </source>
</evidence>
<feature type="region of interest" description="Disordered" evidence="1">
    <location>
        <begin position="92"/>
        <end position="123"/>
    </location>
</feature>
<gene>
    <name evidence="2" type="ORF">SAY86_023164</name>
</gene>